<feature type="domain" description="Polymerase beta nucleotidyltransferase" evidence="1">
    <location>
        <begin position="10"/>
        <end position="98"/>
    </location>
</feature>
<evidence type="ECO:0000259" key="1">
    <source>
        <dbReference type="Pfam" id="PF18765"/>
    </source>
</evidence>
<dbReference type="CDD" id="cd05403">
    <property type="entry name" value="NT_KNTase_like"/>
    <property type="match status" value="1"/>
</dbReference>
<dbReference type="EMBL" id="MHPU01000020">
    <property type="protein sequence ID" value="OGZ88534.1"/>
    <property type="molecule type" value="Genomic_DNA"/>
</dbReference>
<dbReference type="InterPro" id="IPR052930">
    <property type="entry name" value="TA_antitoxin_MntA"/>
</dbReference>
<protein>
    <recommendedName>
        <fullName evidence="1">Polymerase beta nucleotidyltransferase domain-containing protein</fullName>
    </recommendedName>
</protein>
<name>A0A1G2JN32_9BACT</name>
<dbReference type="Gene3D" id="3.30.460.10">
    <property type="entry name" value="Beta Polymerase, domain 2"/>
    <property type="match status" value="1"/>
</dbReference>
<dbReference type="PANTHER" id="PTHR43852:SF3">
    <property type="entry name" value="NUCLEOTIDYLTRANSFERASE"/>
    <property type="match status" value="1"/>
</dbReference>
<dbReference type="PANTHER" id="PTHR43852">
    <property type="entry name" value="NUCLEOTIDYLTRANSFERASE"/>
    <property type="match status" value="1"/>
</dbReference>
<accession>A0A1G2JN32</accession>
<dbReference type="InterPro" id="IPR041633">
    <property type="entry name" value="Polbeta"/>
</dbReference>
<dbReference type="InterPro" id="IPR043519">
    <property type="entry name" value="NT_sf"/>
</dbReference>
<dbReference type="Proteomes" id="UP000178935">
    <property type="component" value="Unassembled WGS sequence"/>
</dbReference>
<organism evidence="2 3">
    <name type="scientific">Candidatus Staskawiczbacteria bacterium RIFOXYD1_FULL_32_13</name>
    <dbReference type="NCBI Taxonomy" id="1802234"/>
    <lineage>
        <taxon>Bacteria</taxon>
        <taxon>Candidatus Staskawicziibacteriota</taxon>
    </lineage>
</organism>
<reference evidence="2 3" key="1">
    <citation type="journal article" date="2016" name="Nat. Commun.">
        <title>Thousands of microbial genomes shed light on interconnected biogeochemical processes in an aquifer system.</title>
        <authorList>
            <person name="Anantharaman K."/>
            <person name="Brown C.T."/>
            <person name="Hug L.A."/>
            <person name="Sharon I."/>
            <person name="Castelle C.J."/>
            <person name="Probst A.J."/>
            <person name="Thomas B.C."/>
            <person name="Singh A."/>
            <person name="Wilkins M.J."/>
            <person name="Karaoz U."/>
            <person name="Brodie E.L."/>
            <person name="Williams K.H."/>
            <person name="Hubbard S.S."/>
            <person name="Banfield J.F."/>
        </authorList>
    </citation>
    <scope>NUCLEOTIDE SEQUENCE [LARGE SCALE GENOMIC DNA]</scope>
</reference>
<dbReference type="AlphaFoldDB" id="A0A1G2JN32"/>
<sequence>MEISEKQKHKIGDLAKKYQLKLILLFGSRATGKIHKESDYDVAYLPSGNLSYDQEIDINLQFIGIFSYDRIDTVDLRKASPLLLFGIFKNCQILFAEDNLIFFNYRAYAYKKYIEAKPFLEKYLTIKI</sequence>
<comment type="caution">
    <text evidence="2">The sequence shown here is derived from an EMBL/GenBank/DDBJ whole genome shotgun (WGS) entry which is preliminary data.</text>
</comment>
<evidence type="ECO:0000313" key="3">
    <source>
        <dbReference type="Proteomes" id="UP000178935"/>
    </source>
</evidence>
<evidence type="ECO:0000313" key="2">
    <source>
        <dbReference type="EMBL" id="OGZ88534.1"/>
    </source>
</evidence>
<gene>
    <name evidence="2" type="ORF">A2561_04515</name>
</gene>
<dbReference type="Pfam" id="PF18765">
    <property type="entry name" value="Polbeta"/>
    <property type="match status" value="1"/>
</dbReference>
<dbReference type="SUPFAM" id="SSF81301">
    <property type="entry name" value="Nucleotidyltransferase"/>
    <property type="match status" value="1"/>
</dbReference>
<proteinExistence type="predicted"/>
<dbReference type="NCBIfam" id="NF047752">
    <property type="entry name" value="MntA_antitoxin"/>
    <property type="match status" value="1"/>
</dbReference>